<dbReference type="AlphaFoldDB" id="A0A2W1KZ03"/>
<organism evidence="1 2">
    <name type="scientific">Paenibacillus sambharensis</name>
    <dbReference type="NCBI Taxonomy" id="1803190"/>
    <lineage>
        <taxon>Bacteria</taxon>
        <taxon>Bacillati</taxon>
        <taxon>Bacillota</taxon>
        <taxon>Bacilli</taxon>
        <taxon>Bacillales</taxon>
        <taxon>Paenibacillaceae</taxon>
        <taxon>Paenibacillus</taxon>
    </lineage>
</organism>
<reference evidence="1 2" key="1">
    <citation type="submission" date="2018-06" db="EMBL/GenBank/DDBJ databases">
        <title>Paenibacillus imtechensis sp. nov.</title>
        <authorList>
            <person name="Pinnaka A.K."/>
            <person name="Singh H."/>
            <person name="Kaur M."/>
        </authorList>
    </citation>
    <scope>NUCLEOTIDE SEQUENCE [LARGE SCALE GENOMIC DNA]</scope>
    <source>
        <strain evidence="1 2">SMB1</strain>
    </source>
</reference>
<dbReference type="EMBL" id="QKRB01000063">
    <property type="protein sequence ID" value="PZD92888.1"/>
    <property type="molecule type" value="Genomic_DNA"/>
</dbReference>
<evidence type="ECO:0000313" key="2">
    <source>
        <dbReference type="Proteomes" id="UP000249522"/>
    </source>
</evidence>
<name>A0A2W1KZ03_9BACL</name>
<sequence length="73" mass="8575">MPLNFRAKLETILLLAAAHDRLNCLYSRDHEPESMDRIGGEVEQMDLFQRFMSVAWELWMERRVEPELAAPLS</sequence>
<comment type="caution">
    <text evidence="1">The sequence shown here is derived from an EMBL/GenBank/DDBJ whole genome shotgun (WGS) entry which is preliminary data.</text>
</comment>
<accession>A0A2W1KZ03</accession>
<evidence type="ECO:0000313" key="1">
    <source>
        <dbReference type="EMBL" id="PZD92888.1"/>
    </source>
</evidence>
<protein>
    <submittedName>
        <fullName evidence="1">Uncharacterized protein</fullName>
    </submittedName>
</protein>
<proteinExistence type="predicted"/>
<gene>
    <name evidence="1" type="ORF">DNH61_25665</name>
</gene>
<keyword evidence="2" id="KW-1185">Reference proteome</keyword>
<dbReference type="Proteomes" id="UP000249522">
    <property type="component" value="Unassembled WGS sequence"/>
</dbReference>